<evidence type="ECO:0000313" key="1">
    <source>
        <dbReference type="EMBL" id="CAK9326428.1"/>
    </source>
</evidence>
<evidence type="ECO:0000313" key="2">
    <source>
        <dbReference type="Proteomes" id="UP001642487"/>
    </source>
</evidence>
<reference evidence="1 2" key="1">
    <citation type="submission" date="2024-03" db="EMBL/GenBank/DDBJ databases">
        <authorList>
            <person name="Gkanogiannis A."/>
            <person name="Becerra Lopez-Lavalle L."/>
        </authorList>
    </citation>
    <scope>NUCLEOTIDE SEQUENCE [LARGE SCALE GENOMIC DNA]</scope>
</reference>
<accession>A0ABP0Z0X2</accession>
<protein>
    <submittedName>
        <fullName evidence="1">Uncharacterized protein</fullName>
    </submittedName>
</protein>
<proteinExistence type="predicted"/>
<sequence>MNHSSSPFQPIASANKEASLQWQCLNALLQTYNHSFPLCICLFRRCNNESLRICMPSQSEHRAQPVKALATFLAEYKFKPSPYCLNYFRMPFH</sequence>
<dbReference type="EMBL" id="OZ021741">
    <property type="protein sequence ID" value="CAK9326428.1"/>
    <property type="molecule type" value="Genomic_DNA"/>
</dbReference>
<organism evidence="1 2">
    <name type="scientific">Citrullus colocynthis</name>
    <name type="common">colocynth</name>
    <dbReference type="NCBI Taxonomy" id="252529"/>
    <lineage>
        <taxon>Eukaryota</taxon>
        <taxon>Viridiplantae</taxon>
        <taxon>Streptophyta</taxon>
        <taxon>Embryophyta</taxon>
        <taxon>Tracheophyta</taxon>
        <taxon>Spermatophyta</taxon>
        <taxon>Magnoliopsida</taxon>
        <taxon>eudicotyledons</taxon>
        <taxon>Gunneridae</taxon>
        <taxon>Pentapetalae</taxon>
        <taxon>rosids</taxon>
        <taxon>fabids</taxon>
        <taxon>Cucurbitales</taxon>
        <taxon>Cucurbitaceae</taxon>
        <taxon>Benincaseae</taxon>
        <taxon>Citrullus</taxon>
    </lineage>
</organism>
<name>A0ABP0Z0X2_9ROSI</name>
<keyword evidence="2" id="KW-1185">Reference proteome</keyword>
<dbReference type="Proteomes" id="UP001642487">
    <property type="component" value="Chromosome 7"/>
</dbReference>
<gene>
    <name evidence="1" type="ORF">CITCOLO1_LOCUS18777</name>
</gene>